<dbReference type="Pfam" id="PF00096">
    <property type="entry name" value="zf-C2H2"/>
    <property type="match status" value="1"/>
</dbReference>
<proteinExistence type="predicted"/>
<evidence type="ECO:0000256" key="6">
    <source>
        <dbReference type="SAM" id="MobiDB-lite"/>
    </source>
</evidence>
<evidence type="ECO:0000256" key="5">
    <source>
        <dbReference type="PROSITE-ProRule" id="PRU00042"/>
    </source>
</evidence>
<reference evidence="8" key="1">
    <citation type="submission" date="2017-01" db="EMBL/GenBank/DDBJ databases">
        <title>A deep insight into the sialotranscriptome of adult male and female Cluex tarsalis mosquitoes.</title>
        <authorList>
            <person name="Ribeiro J.M."/>
            <person name="Moreira F."/>
            <person name="Bernard K.A."/>
            <person name="Calvo E."/>
        </authorList>
    </citation>
    <scope>NUCLEOTIDE SEQUENCE</scope>
    <source>
        <strain evidence="8">Kern County</strain>
        <tissue evidence="8">Salivary glands</tissue>
    </source>
</reference>
<feature type="domain" description="C2H2-type" evidence="7">
    <location>
        <begin position="472"/>
        <end position="503"/>
    </location>
</feature>
<dbReference type="PROSITE" id="PS50157">
    <property type="entry name" value="ZINC_FINGER_C2H2_2"/>
    <property type="match status" value="2"/>
</dbReference>
<dbReference type="InterPro" id="IPR036236">
    <property type="entry name" value="Znf_C2H2_sf"/>
</dbReference>
<keyword evidence="3 5" id="KW-0863">Zinc-finger</keyword>
<feature type="compositionally biased region" description="Acidic residues" evidence="6">
    <location>
        <begin position="37"/>
        <end position="54"/>
    </location>
</feature>
<evidence type="ECO:0000259" key="7">
    <source>
        <dbReference type="PROSITE" id="PS50157"/>
    </source>
</evidence>
<keyword evidence="1" id="KW-0479">Metal-binding</keyword>
<dbReference type="SMART" id="SM00355">
    <property type="entry name" value="ZnF_C2H2"/>
    <property type="match status" value="5"/>
</dbReference>
<evidence type="ECO:0000313" key="8">
    <source>
        <dbReference type="EMBL" id="JAV22902.1"/>
    </source>
</evidence>
<dbReference type="EMBL" id="GFDL01012143">
    <property type="protein sequence ID" value="JAV22902.1"/>
    <property type="molecule type" value="Transcribed_RNA"/>
</dbReference>
<organism evidence="8">
    <name type="scientific">Culex tarsalis</name>
    <name type="common">Encephalitis mosquito</name>
    <dbReference type="NCBI Taxonomy" id="7177"/>
    <lineage>
        <taxon>Eukaryota</taxon>
        <taxon>Metazoa</taxon>
        <taxon>Ecdysozoa</taxon>
        <taxon>Arthropoda</taxon>
        <taxon>Hexapoda</taxon>
        <taxon>Insecta</taxon>
        <taxon>Pterygota</taxon>
        <taxon>Neoptera</taxon>
        <taxon>Endopterygota</taxon>
        <taxon>Diptera</taxon>
        <taxon>Nematocera</taxon>
        <taxon>Culicoidea</taxon>
        <taxon>Culicidae</taxon>
        <taxon>Culicinae</taxon>
        <taxon>Culicini</taxon>
        <taxon>Culex</taxon>
        <taxon>Culex</taxon>
    </lineage>
</organism>
<dbReference type="Gene3D" id="3.30.160.60">
    <property type="entry name" value="Classic Zinc Finger"/>
    <property type="match status" value="1"/>
</dbReference>
<keyword evidence="4" id="KW-0862">Zinc</keyword>
<dbReference type="PROSITE" id="PS00028">
    <property type="entry name" value="ZINC_FINGER_C2H2_1"/>
    <property type="match status" value="1"/>
</dbReference>
<feature type="region of interest" description="Disordered" evidence="6">
    <location>
        <begin position="1"/>
        <end position="55"/>
    </location>
</feature>
<protein>
    <recommendedName>
        <fullName evidence="7">C2H2-type domain-containing protein</fullName>
    </recommendedName>
</protein>
<feature type="domain" description="C2H2-type" evidence="7">
    <location>
        <begin position="441"/>
        <end position="465"/>
    </location>
</feature>
<dbReference type="PANTHER" id="PTHR24379">
    <property type="entry name" value="KRAB AND ZINC FINGER DOMAIN-CONTAINING"/>
    <property type="match status" value="1"/>
</dbReference>
<evidence type="ECO:0000256" key="3">
    <source>
        <dbReference type="ARBA" id="ARBA00022771"/>
    </source>
</evidence>
<dbReference type="InterPro" id="IPR013087">
    <property type="entry name" value="Znf_C2H2_type"/>
</dbReference>
<dbReference type="SUPFAM" id="SSF57667">
    <property type="entry name" value="beta-beta-alpha zinc fingers"/>
    <property type="match status" value="1"/>
</dbReference>
<evidence type="ECO:0000256" key="1">
    <source>
        <dbReference type="ARBA" id="ARBA00022723"/>
    </source>
</evidence>
<keyword evidence="2" id="KW-0677">Repeat</keyword>
<name>A0A1Q3F5R9_CULTA</name>
<evidence type="ECO:0000256" key="2">
    <source>
        <dbReference type="ARBA" id="ARBA00022737"/>
    </source>
</evidence>
<accession>A0A1Q3F5R9</accession>
<sequence>MAEFQGSFLSFINSDPKENKSHRNPVPEPRPNPVVIDLDDDSGSNAEPEPEEDEHQIIDSELIEETDIEKASSDGPQSVVMESVRKLVDSREEIFKRLESELEQLTQACQEDYLFQITDEEYDSLFRHTTDYLAQLRQQIRSWCNKNLQVYRVCKECGFKVLTAKGIRDHLKGNGSCISFYFALGTVAFPPNSLQCRECSYSSNNVFNMRRHQHAKGHVGILHLGGSAVEEENEEQQQAEVEEEVAEEVEQEEVEEVQILVEETPEEVIPVEATGSTGQNDILNDMSMWPKDDDSGGLISNLQCRLEQQVENSDDHFIFRISNEEYAALNERRAYHMAKFGELVNIYCNKTLKLYQVCDGCGFATFLRKDMITHFETGTCILSYFNALGTCDDDDPNKDAVEEEAEQITPIEDQFQITEVEATEIECEPASPPKPETNSRKQCPQCSKTFQTAVRLKNHIRIVHTAGGLNEYKCESCLRQFKFDYLLQKHTRKGCPVAKKELPTVAKGAKKERKATQAAQTSSKKIRPCPIQCKDCSVFFVSMVDLYRHQKSFCRARHGWTVPLVTVIKVEPTRLGGGLGQG</sequence>
<dbReference type="GO" id="GO:0008270">
    <property type="term" value="F:zinc ion binding"/>
    <property type="evidence" value="ECO:0007669"/>
    <property type="project" value="UniProtKB-KW"/>
</dbReference>
<dbReference type="AlphaFoldDB" id="A0A1Q3F5R9"/>
<evidence type="ECO:0000256" key="4">
    <source>
        <dbReference type="ARBA" id="ARBA00022833"/>
    </source>
</evidence>
<dbReference type="PANTHER" id="PTHR24379:SF121">
    <property type="entry name" value="C2H2-TYPE DOMAIN-CONTAINING PROTEIN"/>
    <property type="match status" value="1"/>
</dbReference>